<dbReference type="SUPFAM" id="SSF53218">
    <property type="entry name" value="Molybdenum cofactor biosynthesis proteins"/>
    <property type="match status" value="1"/>
</dbReference>
<dbReference type="Proteomes" id="UP000000269">
    <property type="component" value="Chromosome"/>
</dbReference>
<dbReference type="SUPFAM" id="SSF63882">
    <property type="entry name" value="MoeA N-terminal region -like"/>
    <property type="match status" value="1"/>
</dbReference>
<dbReference type="KEGG" id="aoe:Clos_1174"/>
<keyword evidence="6 9" id="KW-0500">Molybdenum</keyword>
<evidence type="ECO:0000256" key="5">
    <source>
        <dbReference type="ARBA" id="ARBA00021108"/>
    </source>
</evidence>
<protein>
    <recommendedName>
        <fullName evidence="5 9">Molybdopterin molybdenumtransferase</fullName>
        <ecNumber evidence="4 9">2.10.1.1</ecNumber>
    </recommendedName>
</protein>
<comment type="cofactor">
    <cofactor evidence="9">
        <name>Mg(2+)</name>
        <dbReference type="ChEBI" id="CHEBI:18420"/>
    </cofactor>
</comment>
<evidence type="ECO:0000256" key="4">
    <source>
        <dbReference type="ARBA" id="ARBA00013269"/>
    </source>
</evidence>
<dbReference type="GO" id="GO:0061599">
    <property type="term" value="F:molybdopterin molybdotransferase activity"/>
    <property type="evidence" value="ECO:0007669"/>
    <property type="project" value="UniProtKB-UniRule"/>
</dbReference>
<keyword evidence="9" id="KW-0460">Magnesium</keyword>
<dbReference type="GO" id="GO:0006777">
    <property type="term" value="P:Mo-molybdopterin cofactor biosynthetic process"/>
    <property type="evidence" value="ECO:0007669"/>
    <property type="project" value="UniProtKB-UniRule"/>
</dbReference>
<dbReference type="EC" id="2.10.1.1" evidence="4 9"/>
<evidence type="ECO:0000256" key="1">
    <source>
        <dbReference type="ARBA" id="ARBA00002901"/>
    </source>
</evidence>
<dbReference type="Pfam" id="PF03454">
    <property type="entry name" value="MoeA_C"/>
    <property type="match status" value="1"/>
</dbReference>
<dbReference type="EMBL" id="CP000853">
    <property type="protein sequence ID" value="ABW18720.1"/>
    <property type="molecule type" value="Genomic_DNA"/>
</dbReference>
<dbReference type="InterPro" id="IPR038987">
    <property type="entry name" value="MoeA-like"/>
</dbReference>
<evidence type="ECO:0000256" key="6">
    <source>
        <dbReference type="ARBA" id="ARBA00022505"/>
    </source>
</evidence>
<feature type="domain" description="MoaB/Mog" evidence="10">
    <location>
        <begin position="186"/>
        <end position="325"/>
    </location>
</feature>
<dbReference type="SMART" id="SM00852">
    <property type="entry name" value="MoCF_biosynth"/>
    <property type="match status" value="1"/>
</dbReference>
<comment type="pathway">
    <text evidence="2 9">Cofactor biosynthesis; molybdopterin biosynthesis.</text>
</comment>
<dbReference type="RefSeq" id="WP_012159032.1">
    <property type="nucleotide sequence ID" value="NC_009922.1"/>
</dbReference>
<dbReference type="GO" id="GO:0046872">
    <property type="term" value="F:metal ion binding"/>
    <property type="evidence" value="ECO:0007669"/>
    <property type="project" value="UniProtKB-UniRule"/>
</dbReference>
<reference evidence="12" key="1">
    <citation type="submission" date="2007-10" db="EMBL/GenBank/DDBJ databases">
        <title>Complete genome of Alkaliphilus oremlandii OhILAs.</title>
        <authorList>
            <person name="Copeland A."/>
            <person name="Lucas S."/>
            <person name="Lapidus A."/>
            <person name="Barry K."/>
            <person name="Detter J.C."/>
            <person name="Glavina del Rio T."/>
            <person name="Hammon N."/>
            <person name="Israni S."/>
            <person name="Dalin E."/>
            <person name="Tice H."/>
            <person name="Pitluck S."/>
            <person name="Chain P."/>
            <person name="Malfatti S."/>
            <person name="Shin M."/>
            <person name="Vergez L."/>
            <person name="Schmutz J."/>
            <person name="Larimer F."/>
            <person name="Land M."/>
            <person name="Hauser L."/>
            <person name="Kyrpides N."/>
            <person name="Mikhailova N."/>
            <person name="Stolz J.F."/>
            <person name="Dawson A."/>
            <person name="Fisher E."/>
            <person name="Crable B."/>
            <person name="Perera E."/>
            <person name="Lisak J."/>
            <person name="Ranganathan M."/>
            <person name="Basu P."/>
            <person name="Richardson P."/>
        </authorList>
    </citation>
    <scope>NUCLEOTIDE SEQUENCE [LARGE SCALE GENOMIC DNA]</scope>
    <source>
        <strain evidence="12">OhILAs</strain>
    </source>
</reference>
<evidence type="ECO:0000259" key="10">
    <source>
        <dbReference type="SMART" id="SM00852"/>
    </source>
</evidence>
<dbReference type="Pfam" id="PF00994">
    <property type="entry name" value="MoCF_biosynth"/>
    <property type="match status" value="1"/>
</dbReference>
<dbReference type="InterPro" id="IPR036425">
    <property type="entry name" value="MoaB/Mog-like_dom_sf"/>
</dbReference>
<dbReference type="InterPro" id="IPR036135">
    <property type="entry name" value="MoeA_linker/N_sf"/>
</dbReference>
<comment type="function">
    <text evidence="1 9">Catalyzes the insertion of molybdate into adenylated molybdopterin with the concomitant release of AMP.</text>
</comment>
<dbReference type="Gene3D" id="3.40.980.10">
    <property type="entry name" value="MoaB/Mog-like domain"/>
    <property type="match status" value="1"/>
</dbReference>
<organism evidence="11 12">
    <name type="scientific">Alkaliphilus oremlandii (strain OhILAs)</name>
    <name type="common">Clostridium oremlandii (strain OhILAs)</name>
    <dbReference type="NCBI Taxonomy" id="350688"/>
    <lineage>
        <taxon>Bacteria</taxon>
        <taxon>Bacillati</taxon>
        <taxon>Bacillota</taxon>
        <taxon>Clostridia</taxon>
        <taxon>Peptostreptococcales</taxon>
        <taxon>Natronincolaceae</taxon>
        <taxon>Alkaliphilus</taxon>
    </lineage>
</organism>
<evidence type="ECO:0000256" key="8">
    <source>
        <dbReference type="ARBA" id="ARBA00047317"/>
    </source>
</evidence>
<keyword evidence="7 9" id="KW-0501">Molybdenum cofactor biosynthesis</keyword>
<dbReference type="Gene3D" id="2.40.340.10">
    <property type="entry name" value="MoeA, C-terminal, domain IV"/>
    <property type="match status" value="1"/>
</dbReference>
<dbReference type="GO" id="GO:0005829">
    <property type="term" value="C:cytosol"/>
    <property type="evidence" value="ECO:0007669"/>
    <property type="project" value="TreeGrafter"/>
</dbReference>
<dbReference type="OrthoDB" id="9804758at2"/>
<comment type="catalytic activity">
    <reaction evidence="8">
        <text>adenylyl-molybdopterin + molybdate = Mo-molybdopterin + AMP + H(+)</text>
        <dbReference type="Rhea" id="RHEA:35047"/>
        <dbReference type="ChEBI" id="CHEBI:15378"/>
        <dbReference type="ChEBI" id="CHEBI:36264"/>
        <dbReference type="ChEBI" id="CHEBI:62727"/>
        <dbReference type="ChEBI" id="CHEBI:71302"/>
        <dbReference type="ChEBI" id="CHEBI:456215"/>
        <dbReference type="EC" id="2.10.1.1"/>
    </reaction>
</comment>
<comment type="similarity">
    <text evidence="3 9">Belongs to the MoeA family.</text>
</comment>
<evidence type="ECO:0000256" key="2">
    <source>
        <dbReference type="ARBA" id="ARBA00005046"/>
    </source>
</evidence>
<keyword evidence="9" id="KW-0808">Transferase</keyword>
<dbReference type="HOGENOM" id="CLU_010186_7_0_9"/>
<dbReference type="Gene3D" id="2.170.190.11">
    <property type="entry name" value="Molybdopterin biosynthesis moea protein, domain 3"/>
    <property type="match status" value="1"/>
</dbReference>
<gene>
    <name evidence="11" type="ordered locus">Clos_1174</name>
</gene>
<dbReference type="eggNOG" id="COG0303">
    <property type="taxonomic scope" value="Bacteria"/>
</dbReference>
<sequence>MNLLNTVTVDEAKNKIKDVFSDVKLKEEKVHLLEAVNRYLSQDIVAPIHVPGFHRSTVDGYAVIARDTFGSSENIPSFLRYRGKIEMGMEATEFIGSGECYYVPTGGMLPMGCDAVVMVEYTEVLGREICIQKPVSPWENILKKGEDLRQKDLLFKKGHRLRPQDIGMLAGLGIIDIPVYEKLSVSIISTGDELVPPTKKLNLGQIHDMNTYSLSAAAEADGCCIIERVIIEDEKEGLQSKIEECIAHSHIILISGGSSAGDKDYTKEVMDRIGMPGAFIHGISVKPGKPTIVGKVKGRAIFGLPGQPVSALIVYKILVSSWIKETLYGAEVIHPSIEGTISVNIPSAPGREHYVMVSIKEEAGQTIIDPIYGKSGMLSMMAKAQGYIKIHTNTEGILKGDSVRAFLL</sequence>
<evidence type="ECO:0000313" key="11">
    <source>
        <dbReference type="EMBL" id="ABW18720.1"/>
    </source>
</evidence>
<dbReference type="NCBIfam" id="TIGR00177">
    <property type="entry name" value="molyb_syn"/>
    <property type="match status" value="1"/>
</dbReference>
<keyword evidence="12" id="KW-1185">Reference proteome</keyword>
<dbReference type="SUPFAM" id="SSF63867">
    <property type="entry name" value="MoeA C-terminal domain-like"/>
    <property type="match status" value="1"/>
</dbReference>
<name>A8MF51_ALKOO</name>
<accession>A8MF51</accession>
<dbReference type="InterPro" id="IPR001453">
    <property type="entry name" value="MoaB/Mog_dom"/>
</dbReference>
<dbReference type="STRING" id="350688.Clos_1174"/>
<evidence type="ECO:0000256" key="7">
    <source>
        <dbReference type="ARBA" id="ARBA00023150"/>
    </source>
</evidence>
<dbReference type="InterPro" id="IPR036688">
    <property type="entry name" value="MoeA_C_domain_IV_sf"/>
</dbReference>
<keyword evidence="9" id="KW-0479">Metal-binding</keyword>
<dbReference type="PANTHER" id="PTHR10192">
    <property type="entry name" value="MOLYBDOPTERIN BIOSYNTHESIS PROTEIN"/>
    <property type="match status" value="1"/>
</dbReference>
<evidence type="ECO:0000256" key="9">
    <source>
        <dbReference type="RuleBase" id="RU365090"/>
    </source>
</evidence>
<dbReference type="CDD" id="cd00887">
    <property type="entry name" value="MoeA"/>
    <property type="match status" value="1"/>
</dbReference>
<dbReference type="UniPathway" id="UPA00344"/>
<dbReference type="InterPro" id="IPR005110">
    <property type="entry name" value="MoeA_linker/N"/>
</dbReference>
<proteinExistence type="inferred from homology"/>
<dbReference type="PANTHER" id="PTHR10192:SF5">
    <property type="entry name" value="GEPHYRIN"/>
    <property type="match status" value="1"/>
</dbReference>
<dbReference type="InterPro" id="IPR005111">
    <property type="entry name" value="MoeA_C_domain_IV"/>
</dbReference>
<dbReference type="AlphaFoldDB" id="A8MF51"/>
<dbReference type="NCBIfam" id="NF045515">
    <property type="entry name" value="Glp_gephyrin"/>
    <property type="match status" value="1"/>
</dbReference>
<dbReference type="Pfam" id="PF03453">
    <property type="entry name" value="MoeA_N"/>
    <property type="match status" value="1"/>
</dbReference>
<evidence type="ECO:0000256" key="3">
    <source>
        <dbReference type="ARBA" id="ARBA00010763"/>
    </source>
</evidence>
<dbReference type="Gene3D" id="3.90.105.10">
    <property type="entry name" value="Molybdopterin biosynthesis moea protein, domain 2"/>
    <property type="match status" value="1"/>
</dbReference>
<evidence type="ECO:0000313" key="12">
    <source>
        <dbReference type="Proteomes" id="UP000000269"/>
    </source>
</evidence>